<feature type="domain" description="DUF58" evidence="2">
    <location>
        <begin position="195"/>
        <end position="378"/>
    </location>
</feature>
<keyword evidence="4" id="KW-1185">Reference proteome</keyword>
<dbReference type="EMBL" id="QBUD01000002">
    <property type="protein sequence ID" value="PUB17486.1"/>
    <property type="molecule type" value="Genomic_DNA"/>
</dbReference>
<dbReference type="InterPro" id="IPR036465">
    <property type="entry name" value="vWFA_dom_sf"/>
</dbReference>
<proteinExistence type="predicted"/>
<reference evidence="3 4" key="1">
    <citation type="submission" date="2018-04" db="EMBL/GenBank/DDBJ databases">
        <title>Genomic Encyclopedia of Archaeal and Bacterial Type Strains, Phase II (KMG-II): from individual species to whole genera.</title>
        <authorList>
            <person name="Goeker M."/>
        </authorList>
    </citation>
    <scope>NUCLEOTIDE SEQUENCE [LARGE SCALE GENOMIC DNA]</scope>
    <source>
        <strain evidence="3 4">DSM 29955</strain>
    </source>
</reference>
<keyword evidence="1" id="KW-1133">Transmembrane helix</keyword>
<dbReference type="OrthoDB" id="9776116at2"/>
<accession>A0A2T6KMQ1</accession>
<protein>
    <submittedName>
        <fullName evidence="3">Uncharacterized protein (DUF58 family)</fullName>
    </submittedName>
</protein>
<dbReference type="AlphaFoldDB" id="A0A2T6KMQ1"/>
<dbReference type="InterPro" id="IPR002881">
    <property type="entry name" value="DUF58"/>
</dbReference>
<dbReference type="CDD" id="cd00198">
    <property type="entry name" value="vWFA"/>
    <property type="match status" value="1"/>
</dbReference>
<name>A0A2T6KMQ1_9RHOB</name>
<sequence length="434" mass="48009">MRPSRLLVILSVGLLLITCVVAMTQADAGWTIRIIWGALAAVALFDLAFSRTGRSVQLQAKIPDQIFAGTTAVVDMTLTSTKGDLPKGLGMRFQMAPELTVEPFQWDNIGPEARFDLPLTCKARGKFMFERVWLFWPSRFGLFDIISSKKVDHEIAGVPNIQPVLSGQITTIVQAELYGVKDTTFRGEGSEFHQLRDFTTGMDPRLIDWKRSARHGGLVARETHVEQNHQIIMCVDNGYLMREEIAGLPKIDRAINAALATTWAAGIGGDMVAFFSFDSRPRSFIPPAPGRAAFNRIRAEAAALDYSSVESNHTLALAHLNGLLNRRSLIIVFSDFVDSITAELMVENLAVLNRHHLLIFVALNDPALQQITNPDELTLNNVAKAVAGGQIEKERQLVLDKLRRLGVVCLDISPDQLTPELVSAYLDIKARELI</sequence>
<evidence type="ECO:0000313" key="4">
    <source>
        <dbReference type="Proteomes" id="UP000244523"/>
    </source>
</evidence>
<keyword evidence="1" id="KW-0812">Transmembrane</keyword>
<dbReference type="PANTHER" id="PTHR33608">
    <property type="entry name" value="BLL2464 PROTEIN"/>
    <property type="match status" value="1"/>
</dbReference>
<dbReference type="Proteomes" id="UP000244523">
    <property type="component" value="Unassembled WGS sequence"/>
</dbReference>
<evidence type="ECO:0000313" key="3">
    <source>
        <dbReference type="EMBL" id="PUB17486.1"/>
    </source>
</evidence>
<organism evidence="3 4">
    <name type="scientific">Yoonia sediminilitoris</name>
    <dbReference type="NCBI Taxonomy" id="1286148"/>
    <lineage>
        <taxon>Bacteria</taxon>
        <taxon>Pseudomonadati</taxon>
        <taxon>Pseudomonadota</taxon>
        <taxon>Alphaproteobacteria</taxon>
        <taxon>Rhodobacterales</taxon>
        <taxon>Paracoccaceae</taxon>
        <taxon>Yoonia</taxon>
    </lineage>
</organism>
<evidence type="ECO:0000259" key="2">
    <source>
        <dbReference type="Pfam" id="PF01882"/>
    </source>
</evidence>
<gene>
    <name evidence="3" type="ORF">C8N45_102498</name>
</gene>
<dbReference type="RefSeq" id="WP_108385599.1">
    <property type="nucleotide sequence ID" value="NZ_QBUD01000002.1"/>
</dbReference>
<evidence type="ECO:0000256" key="1">
    <source>
        <dbReference type="SAM" id="Phobius"/>
    </source>
</evidence>
<feature type="transmembrane region" description="Helical" evidence="1">
    <location>
        <begin position="32"/>
        <end position="49"/>
    </location>
</feature>
<dbReference type="Pfam" id="PF01882">
    <property type="entry name" value="DUF58"/>
    <property type="match status" value="1"/>
</dbReference>
<comment type="caution">
    <text evidence="3">The sequence shown here is derived from an EMBL/GenBank/DDBJ whole genome shotgun (WGS) entry which is preliminary data.</text>
</comment>
<dbReference type="PANTHER" id="PTHR33608:SF3">
    <property type="entry name" value="SLR2013 PROTEIN"/>
    <property type="match status" value="1"/>
</dbReference>
<dbReference type="SUPFAM" id="SSF53300">
    <property type="entry name" value="vWA-like"/>
    <property type="match status" value="1"/>
</dbReference>
<keyword evidence="1" id="KW-0472">Membrane</keyword>